<evidence type="ECO:0000313" key="1">
    <source>
        <dbReference type="EMBL" id="EOS01631.1"/>
    </source>
</evidence>
<evidence type="ECO:0000313" key="2">
    <source>
        <dbReference type="Proteomes" id="UP000014207"/>
    </source>
</evidence>
<protein>
    <submittedName>
        <fullName evidence="1">Uncharacterized protein</fullName>
    </submittedName>
</protein>
<comment type="caution">
    <text evidence="1">The sequence shown here is derived from an EMBL/GenBank/DDBJ whole genome shotgun (WGS) entry which is preliminary data.</text>
</comment>
<gene>
    <name evidence="1" type="ORF">C799_01537</name>
</gene>
<dbReference type="EMBL" id="ASSM01000007">
    <property type="protein sequence ID" value="EOS01631.1"/>
    <property type="molecule type" value="Genomic_DNA"/>
</dbReference>
<accession>R9HCX0</accession>
<reference evidence="1 2" key="1">
    <citation type="submission" date="2013-04" db="EMBL/GenBank/DDBJ databases">
        <title>The Genome Sequence of Bacteroides thetaiotaomicron dnLKV9.</title>
        <authorList>
            <consortium name="The Broad Institute Genomics Platform"/>
            <consortium name="The Broad Institute Genome Sequencing Center for Infectious Disease"/>
            <person name="Earl A."/>
            <person name="Xavier R."/>
            <person name="Kuhn K."/>
            <person name="Stappenbeck T."/>
            <person name="Walker B."/>
            <person name="Young S."/>
            <person name="Zeng Q."/>
            <person name="Gargeya S."/>
            <person name="Fitzgerald M."/>
            <person name="Haas B."/>
            <person name="Abouelleil A."/>
            <person name="Allen A.W."/>
            <person name="Alvarado L."/>
            <person name="Arachchi H.M."/>
            <person name="Berlin A.M."/>
            <person name="Chapman S.B."/>
            <person name="Gainer-Dewar J."/>
            <person name="Goldberg J."/>
            <person name="Griggs A."/>
            <person name="Gujja S."/>
            <person name="Hansen M."/>
            <person name="Howarth C."/>
            <person name="Imamovic A."/>
            <person name="Ireland A."/>
            <person name="Larimer J."/>
            <person name="McCowan C."/>
            <person name="Murphy C."/>
            <person name="Pearson M."/>
            <person name="Poon T.W."/>
            <person name="Priest M."/>
            <person name="Roberts A."/>
            <person name="Saif S."/>
            <person name="Shea T."/>
            <person name="Sisk P."/>
            <person name="Sykes S."/>
            <person name="Wortman J."/>
            <person name="Nusbaum C."/>
            <person name="Birren B."/>
        </authorList>
    </citation>
    <scope>NUCLEOTIDE SEQUENCE [LARGE SCALE GENOMIC DNA]</scope>
    <source>
        <strain evidence="2">dnLKV9</strain>
    </source>
</reference>
<dbReference type="AlphaFoldDB" id="R9HCX0"/>
<proteinExistence type="predicted"/>
<name>R9HCX0_BACT4</name>
<dbReference type="HOGENOM" id="CLU_3380643_0_0_10"/>
<dbReference type="Proteomes" id="UP000014207">
    <property type="component" value="Unassembled WGS sequence"/>
</dbReference>
<sequence>MYIRNKVISRNGKSLSFYSLSYETMEIRPLESL</sequence>
<organism evidence="1 2">
    <name type="scientific">Bacteroides thetaiotaomicron dnLKV9</name>
    <dbReference type="NCBI Taxonomy" id="1235785"/>
    <lineage>
        <taxon>Bacteria</taxon>
        <taxon>Pseudomonadati</taxon>
        <taxon>Bacteroidota</taxon>
        <taxon>Bacteroidia</taxon>
        <taxon>Bacteroidales</taxon>
        <taxon>Bacteroidaceae</taxon>
        <taxon>Bacteroides</taxon>
    </lineage>
</organism>